<dbReference type="EMBL" id="LAZR01056262">
    <property type="protein sequence ID" value="KKK74558.1"/>
    <property type="molecule type" value="Genomic_DNA"/>
</dbReference>
<proteinExistence type="predicted"/>
<name>A0A0F8XZX8_9ZZZZ</name>
<comment type="caution">
    <text evidence="1">The sequence shown here is derived from an EMBL/GenBank/DDBJ whole genome shotgun (WGS) entry which is preliminary data.</text>
</comment>
<sequence length="56" mass="6908">MKVIKHEIYNEELNKLEEVDIYGFCGYCKDYILATDRVKKRKSKVYHEDCWRQKHL</sequence>
<reference evidence="1" key="1">
    <citation type="journal article" date="2015" name="Nature">
        <title>Complex archaea that bridge the gap between prokaryotes and eukaryotes.</title>
        <authorList>
            <person name="Spang A."/>
            <person name="Saw J.H."/>
            <person name="Jorgensen S.L."/>
            <person name="Zaremba-Niedzwiedzka K."/>
            <person name="Martijn J."/>
            <person name="Lind A.E."/>
            <person name="van Eijk R."/>
            <person name="Schleper C."/>
            <person name="Guy L."/>
            <person name="Ettema T.J."/>
        </authorList>
    </citation>
    <scope>NUCLEOTIDE SEQUENCE</scope>
</reference>
<gene>
    <name evidence="1" type="ORF">LCGC14_2882570</name>
</gene>
<organism evidence="1">
    <name type="scientific">marine sediment metagenome</name>
    <dbReference type="NCBI Taxonomy" id="412755"/>
    <lineage>
        <taxon>unclassified sequences</taxon>
        <taxon>metagenomes</taxon>
        <taxon>ecological metagenomes</taxon>
    </lineage>
</organism>
<protein>
    <recommendedName>
        <fullName evidence="2">LIM zinc-binding domain-containing protein</fullName>
    </recommendedName>
</protein>
<dbReference type="SUPFAM" id="SSF57716">
    <property type="entry name" value="Glucocorticoid receptor-like (DNA-binding domain)"/>
    <property type="match status" value="1"/>
</dbReference>
<dbReference type="AlphaFoldDB" id="A0A0F8XZX8"/>
<evidence type="ECO:0000313" key="1">
    <source>
        <dbReference type="EMBL" id="KKK74558.1"/>
    </source>
</evidence>
<accession>A0A0F8XZX8</accession>
<evidence type="ECO:0008006" key="2">
    <source>
        <dbReference type="Google" id="ProtNLM"/>
    </source>
</evidence>